<dbReference type="SFLD" id="SFLDG01084">
    <property type="entry name" value="Uncharacterised_Radical_SAM_Su"/>
    <property type="match status" value="1"/>
</dbReference>
<comment type="caution">
    <text evidence="5">The sequence shown here is derived from an EMBL/GenBank/DDBJ whole genome shotgun (WGS) entry which is preliminary data.</text>
</comment>
<proteinExistence type="predicted"/>
<dbReference type="SFLD" id="SFLDS00029">
    <property type="entry name" value="Radical_SAM"/>
    <property type="match status" value="1"/>
</dbReference>
<evidence type="ECO:0000256" key="2">
    <source>
        <dbReference type="ARBA" id="ARBA00023004"/>
    </source>
</evidence>
<dbReference type="PANTHER" id="PTHR43432">
    <property type="entry name" value="SLR0285 PROTEIN"/>
    <property type="match status" value="1"/>
</dbReference>
<evidence type="ECO:0000313" key="6">
    <source>
        <dbReference type="Proteomes" id="UP000215145"/>
    </source>
</evidence>
<evidence type="ECO:0000313" key="5">
    <source>
        <dbReference type="EMBL" id="OXM13226.1"/>
    </source>
</evidence>
<protein>
    <submittedName>
        <fullName evidence="5">Radical SAM protein</fullName>
    </submittedName>
</protein>
<feature type="domain" description="Radical SAM core" evidence="4">
    <location>
        <begin position="29"/>
        <end position="275"/>
    </location>
</feature>
<dbReference type="Proteomes" id="UP000215145">
    <property type="component" value="Unassembled WGS sequence"/>
</dbReference>
<dbReference type="AlphaFoldDB" id="A0A229NTP3"/>
<dbReference type="InterPro" id="IPR040086">
    <property type="entry name" value="MJ0683-like"/>
</dbReference>
<dbReference type="CDD" id="cd01335">
    <property type="entry name" value="Radical_SAM"/>
    <property type="match status" value="1"/>
</dbReference>
<evidence type="ECO:0000259" key="4">
    <source>
        <dbReference type="PROSITE" id="PS51918"/>
    </source>
</evidence>
<dbReference type="GO" id="GO:0051536">
    <property type="term" value="F:iron-sulfur cluster binding"/>
    <property type="evidence" value="ECO:0007669"/>
    <property type="project" value="UniProtKB-KW"/>
</dbReference>
<name>A0A229NTP3_9BACL</name>
<dbReference type="InterPro" id="IPR007197">
    <property type="entry name" value="rSAM"/>
</dbReference>
<keyword evidence="3" id="KW-0411">Iron-sulfur</keyword>
<dbReference type="EMBL" id="NMUQ01000004">
    <property type="protein sequence ID" value="OXM13226.1"/>
    <property type="molecule type" value="Genomic_DNA"/>
</dbReference>
<gene>
    <name evidence="5" type="ORF">CGZ75_24015</name>
</gene>
<dbReference type="Gene3D" id="3.80.30.30">
    <property type="match status" value="1"/>
</dbReference>
<keyword evidence="1" id="KW-0479">Metal-binding</keyword>
<dbReference type="GO" id="GO:0046872">
    <property type="term" value="F:metal ion binding"/>
    <property type="evidence" value="ECO:0007669"/>
    <property type="project" value="UniProtKB-KW"/>
</dbReference>
<keyword evidence="2" id="KW-0408">Iron</keyword>
<dbReference type="PROSITE" id="PS51918">
    <property type="entry name" value="RADICAL_SAM"/>
    <property type="match status" value="1"/>
</dbReference>
<organism evidence="5 6">
    <name type="scientific">Paenibacillus herberti</name>
    <dbReference type="NCBI Taxonomy" id="1619309"/>
    <lineage>
        <taxon>Bacteria</taxon>
        <taxon>Bacillati</taxon>
        <taxon>Bacillota</taxon>
        <taxon>Bacilli</taxon>
        <taxon>Bacillales</taxon>
        <taxon>Paenibacillaceae</taxon>
        <taxon>Paenibacillus</taxon>
    </lineage>
</organism>
<sequence length="389" mass="42565">MFLFGRCSMQTAHWETIGVKQLMTRVKEEKMPFGWSINPYRGCAHGCGFCYARAFQSFIGMDSDDFQSRILVKENAAEALQRQLHRMAASRNFDLPVLAQDIGHIAIGTATDPYQSAEGSYKVTRECLKVLARYQVPFSITTRSPLVLRDLDVLADCRLLSINISLNTLDDGLIRSLEPGSPLSGQRLRAVRELRESGFRVGVFAAPILPLLGDSRSQLNELMQAVKASGAQFMMSSLLRLSPEVKNWYYSILREVAPEALPTYERIFQGAYAIRSYSEEIQCRVDELRRIHGLPHSASDHDAVGTTVRADGTAASVGGAAPCVEGAEPFIGGTTPCAGEAVVSVSGVVSEKPQGGTLHAKLFKLRERPGAGISPGRVVEVMEQMSLPI</sequence>
<reference evidence="5 6" key="1">
    <citation type="submission" date="2017-07" db="EMBL/GenBank/DDBJ databases">
        <title>Paenibacillus herberti R33 genome sequencing and assembly.</title>
        <authorList>
            <person name="Su W."/>
        </authorList>
    </citation>
    <scope>NUCLEOTIDE SEQUENCE [LARGE SCALE GENOMIC DNA]</scope>
    <source>
        <strain evidence="5 6">R33</strain>
    </source>
</reference>
<dbReference type="SUPFAM" id="SSF102114">
    <property type="entry name" value="Radical SAM enzymes"/>
    <property type="match status" value="1"/>
</dbReference>
<evidence type="ECO:0000256" key="1">
    <source>
        <dbReference type="ARBA" id="ARBA00022723"/>
    </source>
</evidence>
<dbReference type="InterPro" id="IPR006638">
    <property type="entry name" value="Elp3/MiaA/NifB-like_rSAM"/>
</dbReference>
<dbReference type="SMART" id="SM00729">
    <property type="entry name" value="Elp3"/>
    <property type="match status" value="1"/>
</dbReference>
<dbReference type="GO" id="GO:0003824">
    <property type="term" value="F:catalytic activity"/>
    <property type="evidence" value="ECO:0007669"/>
    <property type="project" value="InterPro"/>
</dbReference>
<dbReference type="InterPro" id="IPR058240">
    <property type="entry name" value="rSAM_sf"/>
</dbReference>
<evidence type="ECO:0000256" key="3">
    <source>
        <dbReference type="ARBA" id="ARBA00023014"/>
    </source>
</evidence>
<dbReference type="PANTHER" id="PTHR43432:SF3">
    <property type="entry name" value="SLR0285 PROTEIN"/>
    <property type="match status" value="1"/>
</dbReference>
<accession>A0A229NTP3</accession>
<dbReference type="Pfam" id="PF04055">
    <property type="entry name" value="Radical_SAM"/>
    <property type="match status" value="1"/>
</dbReference>
<dbReference type="OrthoDB" id="9785699at2"/>
<keyword evidence="6" id="KW-1185">Reference proteome</keyword>